<evidence type="ECO:0000313" key="2">
    <source>
        <dbReference type="EMBL" id="RRS05785.1"/>
    </source>
</evidence>
<gene>
    <name evidence="2" type="ORF">EIP75_02650</name>
</gene>
<keyword evidence="1" id="KW-0472">Membrane</keyword>
<accession>A0A3R8TVL8</accession>
<name>A0A3R8TVL8_9BURK</name>
<keyword evidence="3" id="KW-1185">Reference proteome</keyword>
<keyword evidence="1" id="KW-1133">Transmembrane helix</keyword>
<reference evidence="2 3" key="1">
    <citation type="submission" date="2018-12" db="EMBL/GenBank/DDBJ databases">
        <title>The whole draft genome of Aquabacterium sp. SJQ9.</title>
        <authorList>
            <person name="Sun L."/>
            <person name="Gao X."/>
            <person name="Chen W."/>
            <person name="Huang K."/>
        </authorList>
    </citation>
    <scope>NUCLEOTIDE SEQUENCE [LARGE SCALE GENOMIC DNA]</scope>
    <source>
        <strain evidence="2 3">SJQ9</strain>
    </source>
</reference>
<sequence length="99" mass="10590">MSSTAAAYRWQLVSRISAAMLGGYAFTWGLMALGMASLFATSMEFHDAEHLSAIVGFLVFLGLFLWAFAARSLWRVWLVLAGGGALMAGAASLVQQSLL</sequence>
<dbReference type="AlphaFoldDB" id="A0A3R8TVL8"/>
<feature type="transmembrane region" description="Helical" evidence="1">
    <location>
        <begin position="51"/>
        <end position="69"/>
    </location>
</feature>
<dbReference type="OrthoDB" id="8759770at2"/>
<comment type="caution">
    <text evidence="2">The sequence shown here is derived from an EMBL/GenBank/DDBJ whole genome shotgun (WGS) entry which is preliminary data.</text>
</comment>
<feature type="transmembrane region" description="Helical" evidence="1">
    <location>
        <begin position="12"/>
        <end position="39"/>
    </location>
</feature>
<proteinExistence type="predicted"/>
<protein>
    <submittedName>
        <fullName evidence="2">Iron uptake protein</fullName>
    </submittedName>
</protein>
<dbReference type="Proteomes" id="UP000269265">
    <property type="component" value="Unassembled WGS sequence"/>
</dbReference>
<dbReference type="EMBL" id="RSED01000002">
    <property type="protein sequence ID" value="RRS05785.1"/>
    <property type="molecule type" value="Genomic_DNA"/>
</dbReference>
<organism evidence="2 3">
    <name type="scientific">Aquabacterium soli</name>
    <dbReference type="NCBI Taxonomy" id="2493092"/>
    <lineage>
        <taxon>Bacteria</taxon>
        <taxon>Pseudomonadati</taxon>
        <taxon>Pseudomonadota</taxon>
        <taxon>Betaproteobacteria</taxon>
        <taxon>Burkholderiales</taxon>
        <taxon>Aquabacterium</taxon>
    </lineage>
</organism>
<feature type="transmembrane region" description="Helical" evidence="1">
    <location>
        <begin position="76"/>
        <end position="94"/>
    </location>
</feature>
<keyword evidence="1" id="KW-0812">Transmembrane</keyword>
<evidence type="ECO:0000313" key="3">
    <source>
        <dbReference type="Proteomes" id="UP000269265"/>
    </source>
</evidence>
<evidence type="ECO:0000256" key="1">
    <source>
        <dbReference type="SAM" id="Phobius"/>
    </source>
</evidence>
<dbReference type="RefSeq" id="WP_125241692.1">
    <property type="nucleotide sequence ID" value="NZ_RSED01000002.1"/>
</dbReference>